<gene>
    <name evidence="1" type="ORF">DPMN_134169</name>
</gene>
<reference evidence="1" key="1">
    <citation type="journal article" date="2019" name="bioRxiv">
        <title>The Genome of the Zebra Mussel, Dreissena polymorpha: A Resource for Invasive Species Research.</title>
        <authorList>
            <person name="McCartney M.A."/>
            <person name="Auch B."/>
            <person name="Kono T."/>
            <person name="Mallez S."/>
            <person name="Zhang Y."/>
            <person name="Obille A."/>
            <person name="Becker A."/>
            <person name="Abrahante J.E."/>
            <person name="Garbe J."/>
            <person name="Badalamenti J.P."/>
            <person name="Herman A."/>
            <person name="Mangelson H."/>
            <person name="Liachko I."/>
            <person name="Sullivan S."/>
            <person name="Sone E.D."/>
            <person name="Koren S."/>
            <person name="Silverstein K.A.T."/>
            <person name="Beckman K.B."/>
            <person name="Gohl D.M."/>
        </authorList>
    </citation>
    <scope>NUCLEOTIDE SEQUENCE</scope>
    <source>
        <strain evidence="1">Duluth1</strain>
        <tissue evidence="1">Whole animal</tissue>
    </source>
</reference>
<evidence type="ECO:0000313" key="1">
    <source>
        <dbReference type="EMBL" id="KAH3805860.1"/>
    </source>
</evidence>
<keyword evidence="2" id="KW-1185">Reference proteome</keyword>
<accession>A0A9D4FZM4</accession>
<dbReference type="Proteomes" id="UP000828390">
    <property type="component" value="Unassembled WGS sequence"/>
</dbReference>
<reference evidence="1" key="2">
    <citation type="submission" date="2020-11" db="EMBL/GenBank/DDBJ databases">
        <authorList>
            <person name="McCartney M.A."/>
            <person name="Auch B."/>
            <person name="Kono T."/>
            <person name="Mallez S."/>
            <person name="Becker A."/>
            <person name="Gohl D.M."/>
            <person name="Silverstein K.A.T."/>
            <person name="Koren S."/>
            <person name="Bechman K.B."/>
            <person name="Herman A."/>
            <person name="Abrahante J.E."/>
            <person name="Garbe J."/>
        </authorList>
    </citation>
    <scope>NUCLEOTIDE SEQUENCE</scope>
    <source>
        <strain evidence="1">Duluth1</strain>
        <tissue evidence="1">Whole animal</tissue>
    </source>
</reference>
<dbReference type="AlphaFoldDB" id="A0A9D4FZM4"/>
<protein>
    <submittedName>
        <fullName evidence="1">Uncharacterized protein</fullName>
    </submittedName>
</protein>
<name>A0A9D4FZM4_DREPO</name>
<comment type="caution">
    <text evidence="1">The sequence shown here is derived from an EMBL/GenBank/DDBJ whole genome shotgun (WGS) entry which is preliminary data.</text>
</comment>
<proteinExistence type="predicted"/>
<sequence>MSIYITLLHYFEYLYYVQQTVEPDQRTTILIYDVNQTDTQAGEYFGATLYTYKWPPGEQFEYQHLLKNIKDGYPAQTMNIWYLYCVKKIIVLAN</sequence>
<organism evidence="1 2">
    <name type="scientific">Dreissena polymorpha</name>
    <name type="common">Zebra mussel</name>
    <name type="synonym">Mytilus polymorpha</name>
    <dbReference type="NCBI Taxonomy" id="45954"/>
    <lineage>
        <taxon>Eukaryota</taxon>
        <taxon>Metazoa</taxon>
        <taxon>Spiralia</taxon>
        <taxon>Lophotrochozoa</taxon>
        <taxon>Mollusca</taxon>
        <taxon>Bivalvia</taxon>
        <taxon>Autobranchia</taxon>
        <taxon>Heteroconchia</taxon>
        <taxon>Euheterodonta</taxon>
        <taxon>Imparidentia</taxon>
        <taxon>Neoheterodontei</taxon>
        <taxon>Myida</taxon>
        <taxon>Dreissenoidea</taxon>
        <taxon>Dreissenidae</taxon>
        <taxon>Dreissena</taxon>
    </lineage>
</organism>
<dbReference type="EMBL" id="JAIWYP010000006">
    <property type="protein sequence ID" value="KAH3805860.1"/>
    <property type="molecule type" value="Genomic_DNA"/>
</dbReference>
<evidence type="ECO:0000313" key="2">
    <source>
        <dbReference type="Proteomes" id="UP000828390"/>
    </source>
</evidence>